<evidence type="ECO:0000313" key="2">
    <source>
        <dbReference type="Proteomes" id="UP001341840"/>
    </source>
</evidence>
<gene>
    <name evidence="1" type="ORF">PIB30_008583</name>
</gene>
<feature type="non-terminal residue" evidence="1">
    <location>
        <position position="1"/>
    </location>
</feature>
<reference evidence="1 2" key="1">
    <citation type="journal article" date="2023" name="Plants (Basel)">
        <title>Bridging the Gap: Combining Genomics and Transcriptomics Approaches to Understand Stylosanthes scabra, an Orphan Legume from the Brazilian Caatinga.</title>
        <authorList>
            <person name="Ferreira-Neto J.R.C."/>
            <person name="da Silva M.D."/>
            <person name="Binneck E."/>
            <person name="de Melo N.F."/>
            <person name="da Silva R.H."/>
            <person name="de Melo A.L.T.M."/>
            <person name="Pandolfi V."/>
            <person name="Bustamante F.O."/>
            <person name="Brasileiro-Vidal A.C."/>
            <person name="Benko-Iseppon A.M."/>
        </authorList>
    </citation>
    <scope>NUCLEOTIDE SEQUENCE [LARGE SCALE GENOMIC DNA]</scope>
    <source>
        <tissue evidence="1">Leaves</tissue>
    </source>
</reference>
<name>A0ABU6R5H9_9FABA</name>
<dbReference type="EMBL" id="JASCZI010030227">
    <property type="protein sequence ID" value="MED6119068.1"/>
    <property type="molecule type" value="Genomic_DNA"/>
</dbReference>
<sequence>FISVLGWVVGKEGLFEDKSTVRASKRRTPTMRAWNGGGWTCEATSTLKSIKCTKERTNK</sequence>
<comment type="caution">
    <text evidence="1">The sequence shown here is derived from an EMBL/GenBank/DDBJ whole genome shotgun (WGS) entry which is preliminary data.</text>
</comment>
<protein>
    <submittedName>
        <fullName evidence="1">Uncharacterized protein</fullName>
    </submittedName>
</protein>
<dbReference type="Proteomes" id="UP001341840">
    <property type="component" value="Unassembled WGS sequence"/>
</dbReference>
<proteinExistence type="predicted"/>
<evidence type="ECO:0000313" key="1">
    <source>
        <dbReference type="EMBL" id="MED6119068.1"/>
    </source>
</evidence>
<feature type="non-terminal residue" evidence="1">
    <location>
        <position position="59"/>
    </location>
</feature>
<accession>A0ABU6R5H9</accession>
<organism evidence="1 2">
    <name type="scientific">Stylosanthes scabra</name>
    <dbReference type="NCBI Taxonomy" id="79078"/>
    <lineage>
        <taxon>Eukaryota</taxon>
        <taxon>Viridiplantae</taxon>
        <taxon>Streptophyta</taxon>
        <taxon>Embryophyta</taxon>
        <taxon>Tracheophyta</taxon>
        <taxon>Spermatophyta</taxon>
        <taxon>Magnoliopsida</taxon>
        <taxon>eudicotyledons</taxon>
        <taxon>Gunneridae</taxon>
        <taxon>Pentapetalae</taxon>
        <taxon>rosids</taxon>
        <taxon>fabids</taxon>
        <taxon>Fabales</taxon>
        <taxon>Fabaceae</taxon>
        <taxon>Papilionoideae</taxon>
        <taxon>50 kb inversion clade</taxon>
        <taxon>dalbergioids sensu lato</taxon>
        <taxon>Dalbergieae</taxon>
        <taxon>Pterocarpus clade</taxon>
        <taxon>Stylosanthes</taxon>
    </lineage>
</organism>
<keyword evidence="2" id="KW-1185">Reference proteome</keyword>